<reference evidence="2" key="1">
    <citation type="journal article" date="2020" name="Stud. Mycol.">
        <title>101 Dothideomycetes genomes: a test case for predicting lifestyles and emergence of pathogens.</title>
        <authorList>
            <person name="Haridas S."/>
            <person name="Albert R."/>
            <person name="Binder M."/>
            <person name="Bloem J."/>
            <person name="Labutti K."/>
            <person name="Salamov A."/>
            <person name="Andreopoulos B."/>
            <person name="Baker S."/>
            <person name="Barry K."/>
            <person name="Bills G."/>
            <person name="Bluhm B."/>
            <person name="Cannon C."/>
            <person name="Castanera R."/>
            <person name="Culley D."/>
            <person name="Daum C."/>
            <person name="Ezra D."/>
            <person name="Gonzalez J."/>
            <person name="Henrissat B."/>
            <person name="Kuo A."/>
            <person name="Liang C."/>
            <person name="Lipzen A."/>
            <person name="Lutzoni F."/>
            <person name="Magnuson J."/>
            <person name="Mondo S."/>
            <person name="Nolan M."/>
            <person name="Ohm R."/>
            <person name="Pangilinan J."/>
            <person name="Park H.-J."/>
            <person name="Ramirez L."/>
            <person name="Alfaro M."/>
            <person name="Sun H."/>
            <person name="Tritt A."/>
            <person name="Yoshinaga Y."/>
            <person name="Zwiers L.-H."/>
            <person name="Turgeon B."/>
            <person name="Goodwin S."/>
            <person name="Spatafora J."/>
            <person name="Crous P."/>
            <person name="Grigoriev I."/>
        </authorList>
    </citation>
    <scope>NUCLEOTIDE SEQUENCE</scope>
    <source>
        <strain evidence="2">CBS 262.69</strain>
    </source>
</reference>
<proteinExistence type="predicted"/>
<organism evidence="2 3">
    <name type="scientific">Trichodelitschia bisporula</name>
    <dbReference type="NCBI Taxonomy" id="703511"/>
    <lineage>
        <taxon>Eukaryota</taxon>
        <taxon>Fungi</taxon>
        <taxon>Dikarya</taxon>
        <taxon>Ascomycota</taxon>
        <taxon>Pezizomycotina</taxon>
        <taxon>Dothideomycetes</taxon>
        <taxon>Dothideomycetes incertae sedis</taxon>
        <taxon>Phaeotrichales</taxon>
        <taxon>Phaeotrichaceae</taxon>
        <taxon>Trichodelitschia</taxon>
    </lineage>
</organism>
<protein>
    <submittedName>
        <fullName evidence="2">Uncharacterized protein</fullName>
    </submittedName>
</protein>
<gene>
    <name evidence="2" type="ORF">EJ06DRAFT_204205</name>
</gene>
<accession>A0A6G1I8Q4</accession>
<evidence type="ECO:0000313" key="2">
    <source>
        <dbReference type="EMBL" id="KAF2404417.1"/>
    </source>
</evidence>
<dbReference type="AlphaFoldDB" id="A0A6G1I8Q4"/>
<dbReference type="Proteomes" id="UP000799640">
    <property type="component" value="Unassembled WGS sequence"/>
</dbReference>
<evidence type="ECO:0000256" key="1">
    <source>
        <dbReference type="SAM" id="MobiDB-lite"/>
    </source>
</evidence>
<evidence type="ECO:0000313" key="3">
    <source>
        <dbReference type="Proteomes" id="UP000799640"/>
    </source>
</evidence>
<sequence length="142" mass="15564">MSPSRLALNLQWRNPESTVLQQRYAGKRSLVGRAPTRFHGRGVALHAVGRLRWPSTASLAAARRLMLYSTFSWVAGSIQLPQLAGTPALSRVESGRWADMRRQSLRAGRNVGSGGGTMGMSVPRLPHRRFASGLQAKDGRMN</sequence>
<dbReference type="EMBL" id="ML996688">
    <property type="protein sequence ID" value="KAF2404417.1"/>
    <property type="molecule type" value="Genomic_DNA"/>
</dbReference>
<keyword evidence="3" id="KW-1185">Reference proteome</keyword>
<feature type="region of interest" description="Disordered" evidence="1">
    <location>
        <begin position="107"/>
        <end position="142"/>
    </location>
</feature>
<name>A0A6G1I8Q4_9PEZI</name>